<dbReference type="CDD" id="cd00056">
    <property type="entry name" value="ENDO3c"/>
    <property type="match status" value="1"/>
</dbReference>
<feature type="domain" description="DNA-3-methyladenine glycosylase AlkA N-terminal" evidence="6">
    <location>
        <begin position="4"/>
        <end position="119"/>
    </location>
</feature>
<dbReference type="EMBL" id="JALGRD010000004">
    <property type="protein sequence ID" value="MCJ0973294.1"/>
    <property type="molecule type" value="Genomic_DNA"/>
</dbReference>
<dbReference type="Gene3D" id="1.10.1670.10">
    <property type="entry name" value="Helix-hairpin-Helix base-excision DNA repair enzymes (C-terminal)"/>
    <property type="match status" value="1"/>
</dbReference>
<dbReference type="GO" id="GO:0006307">
    <property type="term" value="P:DNA alkylation repair"/>
    <property type="evidence" value="ECO:0007669"/>
    <property type="project" value="TreeGrafter"/>
</dbReference>
<accession>A0A9X2ART5</accession>
<evidence type="ECO:0000256" key="4">
    <source>
        <dbReference type="ARBA" id="ARBA00023204"/>
    </source>
</evidence>
<dbReference type="Proteomes" id="UP001139682">
    <property type="component" value="Unassembled WGS sequence"/>
</dbReference>
<keyword evidence="8" id="KW-1185">Reference proteome</keyword>
<dbReference type="InterPro" id="IPR010316">
    <property type="entry name" value="AlkA_N"/>
</dbReference>
<comment type="caution">
    <text evidence="7">The sequence shown here is derived from an EMBL/GenBank/DDBJ whole genome shotgun (WGS) entry which is preliminary data.</text>
</comment>
<dbReference type="GO" id="GO:0005737">
    <property type="term" value="C:cytoplasm"/>
    <property type="evidence" value="ECO:0007669"/>
    <property type="project" value="TreeGrafter"/>
</dbReference>
<dbReference type="GO" id="GO:0032131">
    <property type="term" value="F:alkylated DNA binding"/>
    <property type="evidence" value="ECO:0007669"/>
    <property type="project" value="TreeGrafter"/>
</dbReference>
<dbReference type="SMART" id="SM01009">
    <property type="entry name" value="AlkA_N"/>
    <property type="match status" value="1"/>
</dbReference>
<evidence type="ECO:0000256" key="1">
    <source>
        <dbReference type="ARBA" id="ARBA00000086"/>
    </source>
</evidence>
<dbReference type="InterPro" id="IPR037046">
    <property type="entry name" value="AlkA_N_sf"/>
</dbReference>
<dbReference type="Gene3D" id="1.10.340.30">
    <property type="entry name" value="Hypothetical protein, domain 2"/>
    <property type="match status" value="1"/>
</dbReference>
<evidence type="ECO:0000259" key="5">
    <source>
        <dbReference type="SMART" id="SM00478"/>
    </source>
</evidence>
<dbReference type="RefSeq" id="WP_243605432.1">
    <property type="nucleotide sequence ID" value="NZ_JALGRD010000004.1"/>
</dbReference>
<protein>
    <recommendedName>
        <fullName evidence="2">DNA-3-methyladenine glycosylase II</fullName>
        <ecNumber evidence="2">3.2.2.21</ecNumber>
    </recommendedName>
</protein>
<dbReference type="SUPFAM" id="SSF48150">
    <property type="entry name" value="DNA-glycosylase"/>
    <property type="match status" value="1"/>
</dbReference>
<proteinExistence type="predicted"/>
<dbReference type="Gene3D" id="3.30.310.20">
    <property type="entry name" value="DNA-3-methyladenine glycosylase AlkA, N-terminal domain"/>
    <property type="match status" value="1"/>
</dbReference>
<dbReference type="SMART" id="SM00478">
    <property type="entry name" value="ENDO3c"/>
    <property type="match status" value="1"/>
</dbReference>
<keyword evidence="4" id="KW-0234">DNA repair</keyword>
<sequence>MHTVRQLPFTPPWRWAQFHQYFSLRLMPGVETLTEERYARTLSVHGRSGWLSVRPARTYLELSVSESLCDQMTTLTALVRRVFDLDTDPATLARHFANDPQLGPLVVATPGLRLPSAFDPFEVAVRAIVGQQVSVKAAVTITRRLIERLGQPITPPPEAPELRWLFPTAQAIANASLEAIDMPGKRVAALQHLAGAVSDGSLVLTLNQSVEELVERLCQLPGVGPWTAEYIALRGFAAPDAFPAGDLGLLRAPVWGDAGISAKALTARAEAWRPWRAYAAMHLWHAYASAEPRRARIKEEGFVPTGAPAR</sequence>
<keyword evidence="3" id="KW-0227">DNA damage</keyword>
<dbReference type="PANTHER" id="PTHR43003">
    <property type="entry name" value="DNA-3-METHYLADENINE GLYCOSYLASE"/>
    <property type="match status" value="1"/>
</dbReference>
<dbReference type="PANTHER" id="PTHR43003:SF13">
    <property type="entry name" value="DNA-3-METHYLADENINE GLYCOSYLASE 2"/>
    <property type="match status" value="1"/>
</dbReference>
<dbReference type="SUPFAM" id="SSF55945">
    <property type="entry name" value="TATA-box binding protein-like"/>
    <property type="match status" value="1"/>
</dbReference>
<dbReference type="GO" id="GO:0032993">
    <property type="term" value="C:protein-DNA complex"/>
    <property type="evidence" value="ECO:0007669"/>
    <property type="project" value="TreeGrafter"/>
</dbReference>
<gene>
    <name evidence="7" type="ORF">MST27_07910</name>
</gene>
<evidence type="ECO:0000256" key="2">
    <source>
        <dbReference type="ARBA" id="ARBA00012000"/>
    </source>
</evidence>
<reference evidence="7" key="1">
    <citation type="submission" date="2022-03" db="EMBL/GenBank/DDBJ databases">
        <title>Pseudomonas marianensis sp. nov., a marine bacterium isolated from deep-sea sediments of the Mariana Trench.</title>
        <authorList>
            <person name="Wei Y."/>
        </authorList>
    </citation>
    <scope>NUCLEOTIDE SEQUENCE</scope>
    <source>
        <strain evidence="7">PS1</strain>
    </source>
</reference>
<dbReference type="InterPro" id="IPR003265">
    <property type="entry name" value="HhH-GPD_domain"/>
</dbReference>
<evidence type="ECO:0000259" key="6">
    <source>
        <dbReference type="SMART" id="SM01009"/>
    </source>
</evidence>
<dbReference type="GO" id="GO:0008725">
    <property type="term" value="F:DNA-3-methyladenine glycosylase activity"/>
    <property type="evidence" value="ECO:0007669"/>
    <property type="project" value="TreeGrafter"/>
</dbReference>
<comment type="catalytic activity">
    <reaction evidence="1">
        <text>Hydrolysis of alkylated DNA, releasing 3-methyladenine, 3-methylguanine, 7-methylguanine and 7-methyladenine.</text>
        <dbReference type="EC" id="3.2.2.21"/>
    </reaction>
</comment>
<dbReference type="InterPro" id="IPR011257">
    <property type="entry name" value="DNA_glycosylase"/>
</dbReference>
<evidence type="ECO:0000313" key="7">
    <source>
        <dbReference type="EMBL" id="MCJ0973294.1"/>
    </source>
</evidence>
<evidence type="ECO:0000256" key="3">
    <source>
        <dbReference type="ARBA" id="ARBA00022763"/>
    </source>
</evidence>
<dbReference type="InterPro" id="IPR023170">
    <property type="entry name" value="HhH_base_excis_C"/>
</dbReference>
<dbReference type="AlphaFoldDB" id="A0A9X2ART5"/>
<dbReference type="GO" id="GO:0043916">
    <property type="term" value="F:DNA-7-methylguanine glycosylase activity"/>
    <property type="evidence" value="ECO:0007669"/>
    <property type="project" value="TreeGrafter"/>
</dbReference>
<dbReference type="GO" id="GO:0006285">
    <property type="term" value="P:base-excision repair, AP site formation"/>
    <property type="evidence" value="ECO:0007669"/>
    <property type="project" value="TreeGrafter"/>
</dbReference>
<evidence type="ECO:0000313" key="8">
    <source>
        <dbReference type="Proteomes" id="UP001139682"/>
    </source>
</evidence>
<dbReference type="Pfam" id="PF00730">
    <property type="entry name" value="HhH-GPD"/>
    <property type="match status" value="1"/>
</dbReference>
<dbReference type="Pfam" id="PF06029">
    <property type="entry name" value="AlkA_N"/>
    <property type="match status" value="1"/>
</dbReference>
<feature type="domain" description="HhH-GPD" evidence="5">
    <location>
        <begin position="129"/>
        <end position="288"/>
    </location>
</feature>
<dbReference type="InterPro" id="IPR051912">
    <property type="entry name" value="Alkylbase_DNA_Glycosylase/TA"/>
</dbReference>
<dbReference type="EC" id="3.2.2.21" evidence="2"/>
<organism evidence="7 8">
    <name type="scientific">Stutzerimonas marianensis</name>
    <dbReference type="NCBI Taxonomy" id="2929513"/>
    <lineage>
        <taxon>Bacteria</taxon>
        <taxon>Pseudomonadati</taxon>
        <taxon>Pseudomonadota</taxon>
        <taxon>Gammaproteobacteria</taxon>
        <taxon>Pseudomonadales</taxon>
        <taxon>Pseudomonadaceae</taxon>
        <taxon>Stutzerimonas</taxon>
    </lineage>
</organism>
<name>A0A9X2ART5_9GAMM</name>